<evidence type="ECO:0000313" key="2">
    <source>
        <dbReference type="Proteomes" id="UP000661077"/>
    </source>
</evidence>
<comment type="caution">
    <text evidence="1">The sequence shown here is derived from an EMBL/GenBank/DDBJ whole genome shotgun (WGS) entry which is preliminary data.</text>
</comment>
<dbReference type="RefSeq" id="WP_203169889.1">
    <property type="nucleotide sequence ID" value="NZ_JAEVLS010000006.1"/>
</dbReference>
<reference evidence="1 2" key="1">
    <citation type="journal article" date="2021" name="Int. J. Syst. Evol. Microbiol.">
        <title>Steroidobacter gossypii sp. nov., isolated from soil of cotton cropping field.</title>
        <authorList>
            <person name="Huang R."/>
            <person name="Yang S."/>
            <person name="Zhen C."/>
            <person name="Liu W."/>
        </authorList>
    </citation>
    <scope>NUCLEOTIDE SEQUENCE [LARGE SCALE GENOMIC DNA]</scope>
    <source>
        <strain evidence="1 2">S1-65</strain>
    </source>
</reference>
<organism evidence="1 2">
    <name type="scientific">Steroidobacter gossypii</name>
    <dbReference type="NCBI Taxonomy" id="2805490"/>
    <lineage>
        <taxon>Bacteria</taxon>
        <taxon>Pseudomonadati</taxon>
        <taxon>Pseudomonadota</taxon>
        <taxon>Gammaproteobacteria</taxon>
        <taxon>Steroidobacterales</taxon>
        <taxon>Steroidobacteraceae</taxon>
        <taxon>Steroidobacter</taxon>
    </lineage>
</organism>
<dbReference type="Proteomes" id="UP000661077">
    <property type="component" value="Unassembled WGS sequence"/>
</dbReference>
<sequence length="264" mass="29638">MLTYAAIRQEVEVLPLSEDPRVKPRAASFFQLAGAADEQLCNEVLQTFNEPGRYSGDNGARWLLNNSQEIELRSMSAQGAAEGAAVSVFLGLDYVNVDIDADGNDEHVYRLTSVLSSQEHQRLMIVGEQLQRRPELLNGQARRCSQIDPSGSCDSINTMIRYALTARTPDRIAGEWAFTRQDIWRSTTADRDSRRLIFIGRNQPKRNIGSATGAYWSLYRIRSRVLAVAAPNQDFAPPELMVFAPEQRRNGILQCVLMPVAWHN</sequence>
<evidence type="ECO:0000313" key="1">
    <source>
        <dbReference type="EMBL" id="MBM0107772.1"/>
    </source>
</evidence>
<name>A0ABS1X3K1_9GAMM</name>
<dbReference type="EMBL" id="JAEVLS010000006">
    <property type="protein sequence ID" value="MBM0107772.1"/>
    <property type="molecule type" value="Genomic_DNA"/>
</dbReference>
<proteinExistence type="predicted"/>
<keyword evidence="2" id="KW-1185">Reference proteome</keyword>
<accession>A0ABS1X3K1</accession>
<protein>
    <submittedName>
        <fullName evidence="1">Uncharacterized protein</fullName>
    </submittedName>
</protein>
<gene>
    <name evidence="1" type="ORF">JM946_23755</name>
</gene>